<reference evidence="1 2" key="1">
    <citation type="submission" date="2023-02" db="EMBL/GenBank/DDBJ databases">
        <title>LHISI_Scaffold_Assembly.</title>
        <authorList>
            <person name="Stuart O.P."/>
            <person name="Cleave R."/>
            <person name="Magrath M.J.L."/>
            <person name="Mikheyev A.S."/>
        </authorList>
    </citation>
    <scope>NUCLEOTIDE SEQUENCE [LARGE SCALE GENOMIC DNA]</scope>
    <source>
        <strain evidence="1">Daus_M_001</strain>
        <tissue evidence="1">Leg muscle</tissue>
    </source>
</reference>
<evidence type="ECO:0000313" key="2">
    <source>
        <dbReference type="Proteomes" id="UP001159363"/>
    </source>
</evidence>
<evidence type="ECO:0000313" key="1">
    <source>
        <dbReference type="EMBL" id="KAJ8876732.1"/>
    </source>
</evidence>
<sequence>MSAAATVETFRNWPTIYDDNHTWLDKFPATLYSVYNVSEFRCTVCWIHRSRDKPSQRNLKSKRTKKSEYKQYFNKMIYNETSWICVCPLRCALFHGEPLWSGKGIKDLDHLK</sequence>
<keyword evidence="2" id="KW-1185">Reference proteome</keyword>
<organism evidence="1 2">
    <name type="scientific">Dryococelus australis</name>
    <dbReference type="NCBI Taxonomy" id="614101"/>
    <lineage>
        <taxon>Eukaryota</taxon>
        <taxon>Metazoa</taxon>
        <taxon>Ecdysozoa</taxon>
        <taxon>Arthropoda</taxon>
        <taxon>Hexapoda</taxon>
        <taxon>Insecta</taxon>
        <taxon>Pterygota</taxon>
        <taxon>Neoptera</taxon>
        <taxon>Polyneoptera</taxon>
        <taxon>Phasmatodea</taxon>
        <taxon>Verophasmatodea</taxon>
        <taxon>Anareolatae</taxon>
        <taxon>Phasmatidae</taxon>
        <taxon>Eurycanthinae</taxon>
        <taxon>Dryococelus</taxon>
    </lineage>
</organism>
<proteinExistence type="predicted"/>
<comment type="caution">
    <text evidence="1">The sequence shown here is derived from an EMBL/GenBank/DDBJ whole genome shotgun (WGS) entry which is preliminary data.</text>
</comment>
<dbReference type="EMBL" id="JARBHB010000008">
    <property type="protein sequence ID" value="KAJ8876732.1"/>
    <property type="molecule type" value="Genomic_DNA"/>
</dbReference>
<name>A0ABQ9GXI8_9NEOP</name>
<protein>
    <submittedName>
        <fullName evidence="1">Uncharacterized protein</fullName>
    </submittedName>
</protein>
<accession>A0ABQ9GXI8</accession>
<dbReference type="Proteomes" id="UP001159363">
    <property type="component" value="Chromosome 7"/>
</dbReference>
<gene>
    <name evidence="1" type="ORF">PR048_021179</name>
</gene>